<reference evidence="1" key="2">
    <citation type="journal article" date="2015" name="Fish Shellfish Immunol.">
        <title>Early steps in the European eel (Anguilla anguilla)-Vibrio vulnificus interaction in the gills: Role of the RtxA13 toxin.</title>
        <authorList>
            <person name="Callol A."/>
            <person name="Pajuelo D."/>
            <person name="Ebbesson L."/>
            <person name="Teles M."/>
            <person name="MacKenzie S."/>
            <person name="Amaro C."/>
        </authorList>
    </citation>
    <scope>NUCLEOTIDE SEQUENCE</scope>
</reference>
<reference evidence="1" key="1">
    <citation type="submission" date="2014-11" db="EMBL/GenBank/DDBJ databases">
        <authorList>
            <person name="Amaro Gonzalez C."/>
        </authorList>
    </citation>
    <scope>NUCLEOTIDE SEQUENCE</scope>
</reference>
<protein>
    <submittedName>
        <fullName evidence="1">Uncharacterized protein</fullName>
    </submittedName>
</protein>
<accession>A0A0E9WAZ0</accession>
<dbReference type="EMBL" id="GBXM01021060">
    <property type="protein sequence ID" value="JAH87517.1"/>
    <property type="molecule type" value="Transcribed_RNA"/>
</dbReference>
<name>A0A0E9WAZ0_ANGAN</name>
<organism evidence="1">
    <name type="scientific">Anguilla anguilla</name>
    <name type="common">European freshwater eel</name>
    <name type="synonym">Muraena anguilla</name>
    <dbReference type="NCBI Taxonomy" id="7936"/>
    <lineage>
        <taxon>Eukaryota</taxon>
        <taxon>Metazoa</taxon>
        <taxon>Chordata</taxon>
        <taxon>Craniata</taxon>
        <taxon>Vertebrata</taxon>
        <taxon>Euteleostomi</taxon>
        <taxon>Actinopterygii</taxon>
        <taxon>Neopterygii</taxon>
        <taxon>Teleostei</taxon>
        <taxon>Anguilliformes</taxon>
        <taxon>Anguillidae</taxon>
        <taxon>Anguilla</taxon>
    </lineage>
</organism>
<dbReference type="AlphaFoldDB" id="A0A0E9WAZ0"/>
<sequence>MFYYRNSLHEKQMLNNSIDNTKKVFPFIRGVQSYLQEASVDAGCFTPVLHPVQLINQSWKKSRIRCFNTGLK</sequence>
<proteinExistence type="predicted"/>
<evidence type="ECO:0000313" key="1">
    <source>
        <dbReference type="EMBL" id="JAH87517.1"/>
    </source>
</evidence>